<keyword evidence="2" id="KW-0472">Membrane</keyword>
<feature type="compositionally biased region" description="Basic and acidic residues" evidence="1">
    <location>
        <begin position="51"/>
        <end position="67"/>
    </location>
</feature>
<evidence type="ECO:0000256" key="1">
    <source>
        <dbReference type="SAM" id="MobiDB-lite"/>
    </source>
</evidence>
<feature type="region of interest" description="Disordered" evidence="1">
    <location>
        <begin position="48"/>
        <end position="67"/>
    </location>
</feature>
<gene>
    <name evidence="3" type="ORF">A9J31_12595</name>
</gene>
<name>A0A1A7RCR6_9GAMM</name>
<evidence type="ECO:0000313" key="4">
    <source>
        <dbReference type="Proteomes" id="UP000185753"/>
    </source>
</evidence>
<dbReference type="AlphaFoldDB" id="A0A1A7RCR6"/>
<dbReference type="Proteomes" id="UP000185753">
    <property type="component" value="Unassembled WGS sequence"/>
</dbReference>
<keyword evidence="4" id="KW-1185">Reference proteome</keyword>
<keyword evidence="2" id="KW-1133">Transmembrane helix</keyword>
<reference evidence="4" key="1">
    <citation type="submission" date="2016-06" db="EMBL/GenBank/DDBJ databases">
        <authorList>
            <person name="Radolfova-Krizova L."/>
            <person name="Nemec A."/>
        </authorList>
    </citation>
    <scope>NUCLEOTIDE SEQUENCE [LARGE SCALE GENOMIC DNA]</scope>
    <source>
        <strain evidence="4">ANC 4275</strain>
    </source>
</reference>
<organism evidence="3 4">
    <name type="scientific">Acinetobacter gandensis</name>
    <dbReference type="NCBI Taxonomy" id="1443941"/>
    <lineage>
        <taxon>Bacteria</taxon>
        <taxon>Pseudomonadati</taxon>
        <taxon>Pseudomonadota</taxon>
        <taxon>Gammaproteobacteria</taxon>
        <taxon>Moraxellales</taxon>
        <taxon>Moraxellaceae</taxon>
        <taxon>Acinetobacter</taxon>
    </lineage>
</organism>
<feature type="transmembrane region" description="Helical" evidence="2">
    <location>
        <begin position="6"/>
        <end position="24"/>
    </location>
</feature>
<dbReference type="EMBL" id="LZDS01000004">
    <property type="protein sequence ID" value="OBX29731.1"/>
    <property type="molecule type" value="Genomic_DNA"/>
</dbReference>
<evidence type="ECO:0000313" key="3">
    <source>
        <dbReference type="EMBL" id="OBX29731.1"/>
    </source>
</evidence>
<protein>
    <submittedName>
        <fullName evidence="3">Uncharacterized protein</fullName>
    </submittedName>
</protein>
<accession>A0A1A7RCR6</accession>
<sequence length="67" mass="7661">MKVALILGVVVAVVVLLGLLYVSFKMLRNVQIEEAKDAKLNPKQYQLHPKLQQELDKKKQQDSKSEQ</sequence>
<keyword evidence="2" id="KW-0812">Transmembrane</keyword>
<proteinExistence type="predicted"/>
<comment type="caution">
    <text evidence="3">The sequence shown here is derived from an EMBL/GenBank/DDBJ whole genome shotgun (WGS) entry which is preliminary data.</text>
</comment>
<evidence type="ECO:0000256" key="2">
    <source>
        <dbReference type="SAM" id="Phobius"/>
    </source>
</evidence>